<evidence type="ECO:0000313" key="1">
    <source>
        <dbReference type="EMBL" id="KAI3704111.1"/>
    </source>
</evidence>
<evidence type="ECO:0000313" key="2">
    <source>
        <dbReference type="Proteomes" id="UP001056120"/>
    </source>
</evidence>
<name>A0ACB9A3K2_9ASTR</name>
<accession>A0ACB9A3K2</accession>
<dbReference type="Proteomes" id="UP001056120">
    <property type="component" value="Linkage Group LG25"/>
</dbReference>
<organism evidence="1 2">
    <name type="scientific">Smallanthus sonchifolius</name>
    <dbReference type="NCBI Taxonomy" id="185202"/>
    <lineage>
        <taxon>Eukaryota</taxon>
        <taxon>Viridiplantae</taxon>
        <taxon>Streptophyta</taxon>
        <taxon>Embryophyta</taxon>
        <taxon>Tracheophyta</taxon>
        <taxon>Spermatophyta</taxon>
        <taxon>Magnoliopsida</taxon>
        <taxon>eudicotyledons</taxon>
        <taxon>Gunneridae</taxon>
        <taxon>Pentapetalae</taxon>
        <taxon>asterids</taxon>
        <taxon>campanulids</taxon>
        <taxon>Asterales</taxon>
        <taxon>Asteraceae</taxon>
        <taxon>Asteroideae</taxon>
        <taxon>Heliantheae alliance</taxon>
        <taxon>Millerieae</taxon>
        <taxon>Smallanthus</taxon>
    </lineage>
</organism>
<proteinExistence type="predicted"/>
<keyword evidence="2" id="KW-1185">Reference proteome</keyword>
<reference evidence="1 2" key="2">
    <citation type="journal article" date="2022" name="Mol. Ecol. Resour.">
        <title>The genomes of chicory, endive, great burdock and yacon provide insights into Asteraceae paleo-polyploidization history and plant inulin production.</title>
        <authorList>
            <person name="Fan W."/>
            <person name="Wang S."/>
            <person name="Wang H."/>
            <person name="Wang A."/>
            <person name="Jiang F."/>
            <person name="Liu H."/>
            <person name="Zhao H."/>
            <person name="Xu D."/>
            <person name="Zhang Y."/>
        </authorList>
    </citation>
    <scope>NUCLEOTIDE SEQUENCE [LARGE SCALE GENOMIC DNA]</scope>
    <source>
        <strain evidence="2">cv. Yunnan</strain>
        <tissue evidence="1">Leaves</tissue>
    </source>
</reference>
<protein>
    <submittedName>
        <fullName evidence="1">Uncharacterized protein</fullName>
    </submittedName>
</protein>
<comment type="caution">
    <text evidence="1">The sequence shown here is derived from an EMBL/GenBank/DDBJ whole genome shotgun (WGS) entry which is preliminary data.</text>
</comment>
<reference evidence="2" key="1">
    <citation type="journal article" date="2022" name="Mol. Ecol. Resour.">
        <title>The genomes of chicory, endive, great burdock and yacon provide insights into Asteraceae palaeo-polyploidization history and plant inulin production.</title>
        <authorList>
            <person name="Fan W."/>
            <person name="Wang S."/>
            <person name="Wang H."/>
            <person name="Wang A."/>
            <person name="Jiang F."/>
            <person name="Liu H."/>
            <person name="Zhao H."/>
            <person name="Xu D."/>
            <person name="Zhang Y."/>
        </authorList>
    </citation>
    <scope>NUCLEOTIDE SEQUENCE [LARGE SCALE GENOMIC DNA]</scope>
    <source>
        <strain evidence="2">cv. Yunnan</strain>
    </source>
</reference>
<sequence>MHAFITQSWVDGVLFYSNISSSWQARSNWAKGHSWAFKCTGYRRGIKAKQIKLRSAMYGGMEDNLGFRSNGSHMQRWRVWDNYNYKKAMRKRSMENKFIKCRRIGQRWDKDQFTPRSIGMTKFDRIKKAWYTDAEYPI</sequence>
<gene>
    <name evidence="1" type="ORF">L1987_74324</name>
</gene>
<dbReference type="EMBL" id="CM042042">
    <property type="protein sequence ID" value="KAI3704111.1"/>
    <property type="molecule type" value="Genomic_DNA"/>
</dbReference>